<evidence type="ECO:0000256" key="4">
    <source>
        <dbReference type="ARBA" id="ARBA00023125"/>
    </source>
</evidence>
<dbReference type="SUPFAM" id="SSF55785">
    <property type="entry name" value="PYP-like sensor domain (PAS domain)"/>
    <property type="match status" value="2"/>
</dbReference>
<dbReference type="Gene3D" id="4.10.280.10">
    <property type="entry name" value="Helix-loop-helix DNA-binding domain"/>
    <property type="match status" value="1"/>
</dbReference>
<name>S4RCM8_PETMA</name>
<keyword evidence="3" id="KW-0090">Biological rhythms</keyword>
<keyword evidence="2" id="KW-0805">Transcription regulation</keyword>
<dbReference type="InterPro" id="IPR000014">
    <property type="entry name" value="PAS"/>
</dbReference>
<dbReference type="SMART" id="SM00086">
    <property type="entry name" value="PAC"/>
    <property type="match status" value="1"/>
</dbReference>
<keyword evidence="6" id="KW-0804">Transcription</keyword>
<dbReference type="SUPFAM" id="SSF47459">
    <property type="entry name" value="HLH, helix-loop-helix DNA-binding domain"/>
    <property type="match status" value="1"/>
</dbReference>
<evidence type="ECO:0000256" key="6">
    <source>
        <dbReference type="ARBA" id="ARBA00023163"/>
    </source>
</evidence>
<feature type="domain" description="BHLH" evidence="10">
    <location>
        <begin position="1"/>
        <end position="46"/>
    </location>
</feature>
<dbReference type="CDD" id="cd00130">
    <property type="entry name" value="PAS"/>
    <property type="match status" value="2"/>
</dbReference>
<dbReference type="Pfam" id="PF00010">
    <property type="entry name" value="HLH"/>
    <property type="match status" value="1"/>
</dbReference>
<dbReference type="Pfam" id="PF14598">
    <property type="entry name" value="PAS_11"/>
    <property type="match status" value="1"/>
</dbReference>
<dbReference type="InterPro" id="IPR036638">
    <property type="entry name" value="HLH_DNA-bd_sf"/>
</dbReference>
<dbReference type="InterPro" id="IPR013767">
    <property type="entry name" value="PAS_fold"/>
</dbReference>
<evidence type="ECO:0008006" key="12">
    <source>
        <dbReference type="Google" id="ProtNLM"/>
    </source>
</evidence>
<dbReference type="GO" id="GO:1990513">
    <property type="term" value="C:CLOCK-BMAL transcription complex"/>
    <property type="evidence" value="ECO:0007669"/>
    <property type="project" value="TreeGrafter"/>
</dbReference>
<dbReference type="GO" id="GO:0005737">
    <property type="term" value="C:cytoplasm"/>
    <property type="evidence" value="ECO:0007669"/>
    <property type="project" value="InterPro"/>
</dbReference>
<sequence length="537" mass="59880">RIRSEKKRRKQFNELISELGALLPDGQSRMDKPTVLQRTLHFFSSHHELNVEQETNEPPPPWKPAFLSNDNFTQLILEAMDCFVIVVMSSGEISFVSESVTSLLGYLPSELLRQNLFDFVPEHEQAELRCLFQADLSQVQEGPPEAPQGAPNERHFELCCHLQRVSVDVRACPCNSLFKVEGEEPSGTEEPATTPGVPGGPPRPPPCLVASVHLLTSQFIKELSSLEEAGAEFTSRHSLEWKFLFLDHRAPPIIGYMPFEVLGTSGYDYYHVDDLESITQCHRDLKQSGKGKSCHYRFLTKGQQWIWLQTKYFISFHQWNSKPEFVVCTHTVLSYSEVLATRRNVLEFGEFSSELLSPEAAEVETAQPVTAQQVAAQQAVQGWTAKEQPPAMDSTVSCAMASRFHCGGDAGALRTAGVGLEPSLQAQSIAVSQPGGMSLSLNQLMSQQPSSQPASQAVVQNVGQPIGQTVHQQHIGPPWQQQLVVSPNIGQPGRQQSAMQRLKEQLEQRTHVLQTVILQQQEELRHIQQQLAMVALH</sequence>
<dbReference type="PANTHER" id="PTHR46055">
    <property type="entry name" value="CIRCADIAN LOCOMOTER OUTPUT CYCLES PROTEIN KAPUT"/>
    <property type="match status" value="1"/>
</dbReference>
<feature type="domain" description="PAS" evidence="9">
    <location>
        <begin position="242"/>
        <end position="289"/>
    </location>
</feature>
<keyword evidence="4" id="KW-0238">DNA-binding</keyword>
<keyword evidence="5" id="KW-0010">Activator</keyword>
<evidence type="ECO:0000256" key="2">
    <source>
        <dbReference type="ARBA" id="ARBA00023015"/>
    </source>
</evidence>
<dbReference type="AlphaFoldDB" id="S4RCM8"/>
<evidence type="ECO:0000256" key="5">
    <source>
        <dbReference type="ARBA" id="ARBA00023159"/>
    </source>
</evidence>
<dbReference type="NCBIfam" id="TIGR00229">
    <property type="entry name" value="sensory_box"/>
    <property type="match status" value="1"/>
</dbReference>
<dbReference type="PROSITE" id="PS50112">
    <property type="entry name" value="PAS"/>
    <property type="match status" value="2"/>
</dbReference>
<evidence type="ECO:0000259" key="9">
    <source>
        <dbReference type="PROSITE" id="PS50112"/>
    </source>
</evidence>
<dbReference type="InterPro" id="IPR011598">
    <property type="entry name" value="bHLH_dom"/>
</dbReference>
<dbReference type="PANTHER" id="PTHR46055:SF3">
    <property type="entry name" value="CIRCADIAN LOCOMOTER OUTPUT CYCLES PROTEIN KAPUT"/>
    <property type="match status" value="1"/>
</dbReference>
<evidence type="ECO:0000256" key="7">
    <source>
        <dbReference type="ARBA" id="ARBA00023242"/>
    </source>
</evidence>
<dbReference type="OMA" id="HVFGDTI"/>
<dbReference type="GO" id="GO:0000981">
    <property type="term" value="F:DNA-binding transcription factor activity, RNA polymerase II-specific"/>
    <property type="evidence" value="ECO:0007669"/>
    <property type="project" value="InterPro"/>
</dbReference>
<reference evidence="11" key="1">
    <citation type="submission" date="2025-08" db="UniProtKB">
        <authorList>
            <consortium name="Ensembl"/>
        </authorList>
    </citation>
    <scope>IDENTIFICATION</scope>
</reference>
<dbReference type="GeneTree" id="ENSGT00940000169943"/>
<dbReference type="GO" id="GO:0046983">
    <property type="term" value="F:protein dimerization activity"/>
    <property type="evidence" value="ECO:0007669"/>
    <property type="project" value="InterPro"/>
</dbReference>
<evidence type="ECO:0000313" key="11">
    <source>
        <dbReference type="Ensembl" id="ENSPMAP00000002960.1"/>
    </source>
</evidence>
<dbReference type="Gene3D" id="3.30.450.20">
    <property type="entry name" value="PAS domain"/>
    <property type="match status" value="2"/>
</dbReference>
<feature type="region of interest" description="Disordered" evidence="8">
    <location>
        <begin position="181"/>
        <end position="203"/>
    </location>
</feature>
<reference evidence="11" key="2">
    <citation type="submission" date="2025-09" db="UniProtKB">
        <authorList>
            <consortium name="Ensembl"/>
        </authorList>
    </citation>
    <scope>IDENTIFICATION</scope>
</reference>
<proteinExistence type="predicted"/>
<dbReference type="InterPro" id="IPR035965">
    <property type="entry name" value="PAS-like_dom_sf"/>
</dbReference>
<dbReference type="SMART" id="SM00091">
    <property type="entry name" value="PAS"/>
    <property type="match status" value="2"/>
</dbReference>
<feature type="domain" description="PAS" evidence="9">
    <location>
        <begin position="69"/>
        <end position="139"/>
    </location>
</feature>
<keyword evidence="7" id="KW-0539">Nucleus</keyword>
<dbReference type="InterPro" id="IPR047230">
    <property type="entry name" value="CLOCK-like"/>
</dbReference>
<dbReference type="Pfam" id="PF00989">
    <property type="entry name" value="PAS"/>
    <property type="match status" value="1"/>
</dbReference>
<dbReference type="GO" id="GO:0032922">
    <property type="term" value="P:circadian regulation of gene expression"/>
    <property type="evidence" value="ECO:0007669"/>
    <property type="project" value="InterPro"/>
</dbReference>
<evidence type="ECO:0000259" key="10">
    <source>
        <dbReference type="PROSITE" id="PS50888"/>
    </source>
</evidence>
<protein>
    <recommendedName>
        <fullName evidence="12">Clock circadian regulator</fullName>
    </recommendedName>
</protein>
<dbReference type="PRINTS" id="PR00785">
    <property type="entry name" value="NCTRNSLOCATR"/>
</dbReference>
<dbReference type="SMART" id="SM00353">
    <property type="entry name" value="HLH"/>
    <property type="match status" value="1"/>
</dbReference>
<dbReference type="HOGENOM" id="CLU_010044_2_1_1"/>
<evidence type="ECO:0000256" key="3">
    <source>
        <dbReference type="ARBA" id="ARBA00023108"/>
    </source>
</evidence>
<keyword evidence="1" id="KW-0677">Repeat</keyword>
<dbReference type="InterPro" id="IPR001610">
    <property type="entry name" value="PAC"/>
</dbReference>
<dbReference type="Ensembl" id="ENSPMAT00000002974.1">
    <property type="protein sequence ID" value="ENSPMAP00000002960.1"/>
    <property type="gene ID" value="ENSPMAG00000002704.1"/>
</dbReference>
<dbReference type="InterPro" id="IPR001067">
    <property type="entry name" value="Nuc_translocat"/>
</dbReference>
<accession>S4RCM8</accession>
<evidence type="ECO:0000256" key="8">
    <source>
        <dbReference type="SAM" id="MobiDB-lite"/>
    </source>
</evidence>
<evidence type="ECO:0000256" key="1">
    <source>
        <dbReference type="ARBA" id="ARBA00022737"/>
    </source>
</evidence>
<dbReference type="GO" id="GO:0000978">
    <property type="term" value="F:RNA polymerase II cis-regulatory region sequence-specific DNA binding"/>
    <property type="evidence" value="ECO:0007669"/>
    <property type="project" value="TreeGrafter"/>
</dbReference>
<organism evidence="11">
    <name type="scientific">Petromyzon marinus</name>
    <name type="common">Sea lamprey</name>
    <dbReference type="NCBI Taxonomy" id="7757"/>
    <lineage>
        <taxon>Eukaryota</taxon>
        <taxon>Metazoa</taxon>
        <taxon>Chordata</taxon>
        <taxon>Craniata</taxon>
        <taxon>Vertebrata</taxon>
        <taxon>Cyclostomata</taxon>
        <taxon>Hyperoartia</taxon>
        <taxon>Petromyzontiformes</taxon>
        <taxon>Petromyzontidae</taxon>
        <taxon>Petromyzon</taxon>
    </lineage>
</organism>
<dbReference type="PROSITE" id="PS50888">
    <property type="entry name" value="BHLH"/>
    <property type="match status" value="1"/>
</dbReference>